<dbReference type="EMBL" id="CABITT030000003">
    <property type="protein sequence ID" value="VVA98739.1"/>
    <property type="molecule type" value="Genomic_DNA"/>
</dbReference>
<dbReference type="Pfam" id="PF25999">
    <property type="entry name" value="SYNRG_C"/>
    <property type="match status" value="1"/>
</dbReference>
<accession>A0A565BAT5</accession>
<dbReference type="OrthoDB" id="765227at2759"/>
<dbReference type="Proteomes" id="UP000489600">
    <property type="component" value="Unassembled WGS sequence"/>
</dbReference>
<evidence type="ECO:0000313" key="2">
    <source>
        <dbReference type="EMBL" id="VVA98739.1"/>
    </source>
</evidence>
<evidence type="ECO:0000313" key="3">
    <source>
        <dbReference type="Proteomes" id="UP000489600"/>
    </source>
</evidence>
<keyword evidence="3" id="KW-1185">Reference proteome</keyword>
<feature type="domain" description="Synergin gamma C-terminal" evidence="1">
    <location>
        <begin position="292"/>
        <end position="325"/>
    </location>
</feature>
<reference evidence="2" key="1">
    <citation type="submission" date="2019-07" db="EMBL/GenBank/DDBJ databases">
        <authorList>
            <person name="Dittberner H."/>
        </authorList>
    </citation>
    <scope>NUCLEOTIDE SEQUENCE [LARGE SCALE GENOMIC DNA]</scope>
</reference>
<name>A0A565BAT5_9BRAS</name>
<evidence type="ECO:0000259" key="1">
    <source>
        <dbReference type="Pfam" id="PF25999"/>
    </source>
</evidence>
<proteinExistence type="predicted"/>
<dbReference type="AlphaFoldDB" id="A0A565BAT5"/>
<comment type="caution">
    <text evidence="2">The sequence shown here is derived from an EMBL/GenBank/DDBJ whole genome shotgun (WGS) entry which is preliminary data.</text>
</comment>
<dbReference type="PANTHER" id="PTHR35701:SF1">
    <property type="entry name" value="OS11G0148400 PROTEIN"/>
    <property type="match status" value="1"/>
</dbReference>
<dbReference type="InterPro" id="IPR059024">
    <property type="entry name" value="SYNRG_C"/>
</dbReference>
<protein>
    <recommendedName>
        <fullName evidence="1">Synergin gamma C-terminal domain-containing protein</fullName>
    </recommendedName>
</protein>
<sequence>MGLLPSSFFEDKKLGTSDNLVHEDNLVSVCDFSMKEKTKARSPTVSINDLISSLYSQVEEKNAVNLSEKSHGYGFVSVKAASDSNIVNGEDDSWEFQGSTNTMTDPSIAAGGDEFDSAWQFQGPAQPVRDSTSRKGDNGSWKSEYYSVKNEVGKRYSFPLISIEHKDYQDVFHKLKTELYYIALNHHKTLKETYDVAVDSDEVAEVQKCDGEIQKLQNLLNSDVLISEVNLANLQPRFSGITELCKALQEPKFRAKKDWKLTVELLKHALLTLKILNLGSPEKQSNYISTWVCKAVKTVEWSREHYLVPLANLWANLISRDPPMLSGYRFPTVS</sequence>
<gene>
    <name evidence="2" type="ORF">ANE_LOCUS9184</name>
</gene>
<dbReference type="PANTHER" id="PTHR35701">
    <property type="entry name" value="OS11G0148400 PROTEIN"/>
    <property type="match status" value="1"/>
</dbReference>
<organism evidence="2 3">
    <name type="scientific">Arabis nemorensis</name>
    <dbReference type="NCBI Taxonomy" id="586526"/>
    <lineage>
        <taxon>Eukaryota</taxon>
        <taxon>Viridiplantae</taxon>
        <taxon>Streptophyta</taxon>
        <taxon>Embryophyta</taxon>
        <taxon>Tracheophyta</taxon>
        <taxon>Spermatophyta</taxon>
        <taxon>Magnoliopsida</taxon>
        <taxon>eudicotyledons</taxon>
        <taxon>Gunneridae</taxon>
        <taxon>Pentapetalae</taxon>
        <taxon>rosids</taxon>
        <taxon>malvids</taxon>
        <taxon>Brassicales</taxon>
        <taxon>Brassicaceae</taxon>
        <taxon>Arabideae</taxon>
        <taxon>Arabis</taxon>
    </lineage>
</organism>